<dbReference type="PATRIC" id="fig|1265313.6.peg.1612"/>
<organism evidence="4 5">
    <name type="scientific">Pseudohaliea rubra DSM 19751</name>
    <dbReference type="NCBI Taxonomy" id="1265313"/>
    <lineage>
        <taxon>Bacteria</taxon>
        <taxon>Pseudomonadati</taxon>
        <taxon>Pseudomonadota</taxon>
        <taxon>Gammaproteobacteria</taxon>
        <taxon>Cellvibrionales</taxon>
        <taxon>Halieaceae</taxon>
        <taxon>Pseudohaliea</taxon>
    </lineage>
</organism>
<dbReference type="GO" id="GO:0000160">
    <property type="term" value="P:phosphorelay signal transduction system"/>
    <property type="evidence" value="ECO:0007669"/>
    <property type="project" value="UniProtKB-KW"/>
</dbReference>
<gene>
    <name evidence="4" type="ORF">HRUBRA_01630</name>
</gene>
<name>A0A095VQP4_9GAMM</name>
<proteinExistence type="predicted"/>
<sequence>MTAVLESYRADSEALLRAINEALAADDRDALSLHAHSLKGMAAYLRAGKLEELAQWLEAGADSAPQSAIAATTRQLEAAHQALLHYLDQY</sequence>
<dbReference type="SUPFAM" id="SSF47226">
    <property type="entry name" value="Histidine-containing phosphotransfer domain, HPT domain"/>
    <property type="match status" value="1"/>
</dbReference>
<evidence type="ECO:0000313" key="4">
    <source>
        <dbReference type="EMBL" id="KGE03782.1"/>
    </source>
</evidence>
<reference evidence="4 5" key="1">
    <citation type="journal article" date="2014" name="Genome Announc.">
        <title>Genome Sequence of Gammaproteobacterial Pseudohaliea rubra Type Strain DSM 19751, Isolated from Coastal Seawater of the Mediterranean Sea.</title>
        <authorList>
            <person name="Spring S."/>
            <person name="Fiebig A."/>
            <person name="Riedel T."/>
            <person name="Goker M."/>
            <person name="Klenk H.P."/>
        </authorList>
    </citation>
    <scope>NUCLEOTIDE SEQUENCE [LARGE SCALE GENOMIC DNA]</scope>
    <source>
        <strain evidence="4 5">DSM 19751</strain>
    </source>
</reference>
<protein>
    <recommendedName>
        <fullName evidence="3">HPt domain-containing protein</fullName>
    </recommendedName>
</protein>
<dbReference type="Proteomes" id="UP000029640">
    <property type="component" value="Unassembled WGS sequence"/>
</dbReference>
<dbReference type="EMBL" id="AUVB01000047">
    <property type="protein sequence ID" value="KGE03782.1"/>
    <property type="molecule type" value="Genomic_DNA"/>
</dbReference>
<dbReference type="InterPro" id="IPR008207">
    <property type="entry name" value="Sig_transdc_His_kin_Hpt_dom"/>
</dbReference>
<evidence type="ECO:0000313" key="5">
    <source>
        <dbReference type="Proteomes" id="UP000029640"/>
    </source>
</evidence>
<keyword evidence="5" id="KW-1185">Reference proteome</keyword>
<dbReference type="PROSITE" id="PS50894">
    <property type="entry name" value="HPT"/>
    <property type="match status" value="1"/>
</dbReference>
<feature type="domain" description="HPt" evidence="3">
    <location>
        <begin position="1"/>
        <end position="90"/>
    </location>
</feature>
<dbReference type="HOGENOM" id="CLU_2436729_0_0_6"/>
<feature type="modified residue" description="Phosphohistidine" evidence="2">
    <location>
        <position position="36"/>
    </location>
</feature>
<comment type="caution">
    <text evidence="4">The sequence shown here is derived from an EMBL/GenBank/DDBJ whole genome shotgun (WGS) entry which is preliminary data.</text>
</comment>
<keyword evidence="1" id="KW-0902">Two-component regulatory system</keyword>
<evidence type="ECO:0000256" key="1">
    <source>
        <dbReference type="ARBA" id="ARBA00023012"/>
    </source>
</evidence>
<evidence type="ECO:0000256" key="2">
    <source>
        <dbReference type="PROSITE-ProRule" id="PRU00110"/>
    </source>
</evidence>
<dbReference type="Gene3D" id="1.20.120.160">
    <property type="entry name" value="HPT domain"/>
    <property type="match status" value="1"/>
</dbReference>
<keyword evidence="2" id="KW-0597">Phosphoprotein</keyword>
<evidence type="ECO:0000259" key="3">
    <source>
        <dbReference type="PROSITE" id="PS50894"/>
    </source>
</evidence>
<dbReference type="Pfam" id="PF01627">
    <property type="entry name" value="Hpt"/>
    <property type="match status" value="1"/>
</dbReference>
<dbReference type="AlphaFoldDB" id="A0A095VQP4"/>
<accession>A0A095VQP4</accession>
<dbReference type="GO" id="GO:0004672">
    <property type="term" value="F:protein kinase activity"/>
    <property type="evidence" value="ECO:0007669"/>
    <property type="project" value="UniProtKB-ARBA"/>
</dbReference>
<dbReference type="InterPro" id="IPR036641">
    <property type="entry name" value="HPT_dom_sf"/>
</dbReference>